<evidence type="ECO:0000313" key="4">
    <source>
        <dbReference type="Proteomes" id="UP000070544"/>
    </source>
</evidence>
<evidence type="ECO:0000256" key="2">
    <source>
        <dbReference type="SAM" id="Phobius"/>
    </source>
</evidence>
<sequence length="134" mass="14895">MLSVFLVRWRFMRRVKQCDVANLRQPMPEKPKEKKEKRESMLAACFKRSSPPTNSPPIEEEPKESAVDNVDTTADLEAAAPLVKVDPFEATTTLMDGLTRLVLPCSLVVLACLVAGLSYLPTDTFIGIYPNEAV</sequence>
<dbReference type="EMBL" id="KQ965763">
    <property type="protein sequence ID" value="KXS15302.1"/>
    <property type="molecule type" value="Genomic_DNA"/>
</dbReference>
<evidence type="ECO:0000313" key="3">
    <source>
        <dbReference type="EMBL" id="KXS15302.1"/>
    </source>
</evidence>
<keyword evidence="2" id="KW-0472">Membrane</keyword>
<dbReference type="AlphaFoldDB" id="A0A139AEQ5"/>
<protein>
    <submittedName>
        <fullName evidence="3">Uncharacterized protein</fullName>
    </submittedName>
</protein>
<proteinExistence type="predicted"/>
<feature type="region of interest" description="Disordered" evidence="1">
    <location>
        <begin position="45"/>
        <end position="71"/>
    </location>
</feature>
<feature type="transmembrane region" description="Helical" evidence="2">
    <location>
        <begin position="101"/>
        <end position="120"/>
    </location>
</feature>
<reference evidence="3 4" key="1">
    <citation type="journal article" date="2015" name="Genome Biol. Evol.">
        <title>Phylogenomic analyses indicate that early fungi evolved digesting cell walls of algal ancestors of land plants.</title>
        <authorList>
            <person name="Chang Y."/>
            <person name="Wang S."/>
            <person name="Sekimoto S."/>
            <person name="Aerts A.L."/>
            <person name="Choi C."/>
            <person name="Clum A."/>
            <person name="LaButti K.M."/>
            <person name="Lindquist E.A."/>
            <person name="Yee Ngan C."/>
            <person name="Ohm R.A."/>
            <person name="Salamov A.A."/>
            <person name="Grigoriev I.V."/>
            <person name="Spatafora J.W."/>
            <person name="Berbee M.L."/>
        </authorList>
    </citation>
    <scope>NUCLEOTIDE SEQUENCE [LARGE SCALE GENOMIC DNA]</scope>
    <source>
        <strain evidence="3 4">JEL478</strain>
    </source>
</reference>
<accession>A0A139AEQ5</accession>
<keyword evidence="2" id="KW-0812">Transmembrane</keyword>
<dbReference type="Proteomes" id="UP000070544">
    <property type="component" value="Unassembled WGS sequence"/>
</dbReference>
<evidence type="ECO:0000256" key="1">
    <source>
        <dbReference type="SAM" id="MobiDB-lite"/>
    </source>
</evidence>
<organism evidence="3 4">
    <name type="scientific">Gonapodya prolifera (strain JEL478)</name>
    <name type="common">Monoblepharis prolifera</name>
    <dbReference type="NCBI Taxonomy" id="1344416"/>
    <lineage>
        <taxon>Eukaryota</taxon>
        <taxon>Fungi</taxon>
        <taxon>Fungi incertae sedis</taxon>
        <taxon>Chytridiomycota</taxon>
        <taxon>Chytridiomycota incertae sedis</taxon>
        <taxon>Monoblepharidomycetes</taxon>
        <taxon>Monoblepharidales</taxon>
        <taxon>Gonapodyaceae</taxon>
        <taxon>Gonapodya</taxon>
    </lineage>
</organism>
<gene>
    <name evidence="3" type="ORF">M427DRAFT_155473</name>
</gene>
<name>A0A139AEQ5_GONPJ</name>
<keyword evidence="2" id="KW-1133">Transmembrane helix</keyword>
<keyword evidence="4" id="KW-1185">Reference proteome</keyword>